<evidence type="ECO:0000256" key="3">
    <source>
        <dbReference type="ARBA" id="ARBA00005189"/>
    </source>
</evidence>
<comment type="similarity">
    <text evidence="4">Belongs to the sterol desaturase family. SCS7 subfamily.</text>
</comment>
<evidence type="ECO:0000256" key="2">
    <source>
        <dbReference type="ARBA" id="ARBA00004991"/>
    </source>
</evidence>
<keyword evidence="13 22" id="KW-0560">Oxidoreductase</keyword>
<dbReference type="Proteomes" id="UP001310594">
    <property type="component" value="Unassembled WGS sequence"/>
</dbReference>
<keyword evidence="10" id="KW-0276">Fatty acid metabolism</keyword>
<comment type="pathway">
    <text evidence="3">Lipid metabolism.</text>
</comment>
<dbReference type="GO" id="GO:0006633">
    <property type="term" value="P:fatty acid biosynthetic process"/>
    <property type="evidence" value="ECO:0007669"/>
    <property type="project" value="UniProtKB-KW"/>
</dbReference>
<feature type="binding site" evidence="18">
    <location>
        <position position="299"/>
    </location>
    <ligand>
        <name>Zn(2+)</name>
        <dbReference type="ChEBI" id="CHEBI:29105"/>
        <label>1</label>
    </ligand>
</feature>
<protein>
    <submittedName>
        <fullName evidence="22">Fatty acid alpha-hydroxylase</fullName>
        <ecNumber evidence="22">1.14.18.6</ecNumber>
    </submittedName>
</protein>
<evidence type="ECO:0000256" key="16">
    <source>
        <dbReference type="ARBA" id="ARBA00023136"/>
    </source>
</evidence>
<feature type="binding site" evidence="18">
    <location>
        <position position="374"/>
    </location>
    <ligand>
        <name>Zn(2+)</name>
        <dbReference type="ChEBI" id="CHEBI:29105"/>
        <label>1</label>
    </ligand>
</feature>
<comment type="subcellular location">
    <subcellularLocation>
        <location evidence="1">Endoplasmic reticulum membrane</location>
        <topology evidence="1">Multi-pass membrane protein</topology>
    </subcellularLocation>
</comment>
<evidence type="ECO:0000256" key="14">
    <source>
        <dbReference type="ARBA" id="ARBA00023004"/>
    </source>
</evidence>
<evidence type="ECO:0000256" key="15">
    <source>
        <dbReference type="ARBA" id="ARBA00023098"/>
    </source>
</evidence>
<feature type="transmembrane region" description="Helical" evidence="20">
    <location>
        <begin position="225"/>
        <end position="247"/>
    </location>
</feature>
<dbReference type="PANTHER" id="PTHR12863:SF1">
    <property type="entry name" value="FATTY ACID 2-HYDROXYLASE"/>
    <property type="match status" value="1"/>
</dbReference>
<feature type="binding site" evidence="18">
    <location>
        <position position="271"/>
    </location>
    <ligand>
        <name>Zn(2+)</name>
        <dbReference type="ChEBI" id="CHEBI:29105"/>
        <label>2</label>
    </ligand>
</feature>
<evidence type="ECO:0000259" key="21">
    <source>
        <dbReference type="PROSITE" id="PS50255"/>
    </source>
</evidence>
<dbReference type="GO" id="GO:0005506">
    <property type="term" value="F:iron ion binding"/>
    <property type="evidence" value="ECO:0007669"/>
    <property type="project" value="InterPro"/>
</dbReference>
<keyword evidence="14 19" id="KW-0408">Iron</keyword>
<feature type="binding site" evidence="18">
    <location>
        <position position="298"/>
    </location>
    <ligand>
        <name>Zn(2+)</name>
        <dbReference type="ChEBI" id="CHEBI:29105"/>
        <label>1</label>
    </ligand>
</feature>
<feature type="transmembrane region" description="Helical" evidence="20">
    <location>
        <begin position="253"/>
        <end position="270"/>
    </location>
</feature>
<dbReference type="SUPFAM" id="SSF55856">
    <property type="entry name" value="Cytochrome b5-like heme/steroid binding domain"/>
    <property type="match status" value="1"/>
</dbReference>
<evidence type="ECO:0000256" key="1">
    <source>
        <dbReference type="ARBA" id="ARBA00004477"/>
    </source>
</evidence>
<accession>A0AAN7W8W5</accession>
<feature type="binding site" evidence="18">
    <location>
        <position position="378"/>
    </location>
    <ligand>
        <name>Zn(2+)</name>
        <dbReference type="ChEBI" id="CHEBI:29105"/>
        <label>1</label>
    </ligand>
</feature>
<feature type="binding site" evidence="18">
    <location>
        <position position="276"/>
    </location>
    <ligand>
        <name>Zn(2+)</name>
        <dbReference type="ChEBI" id="CHEBI:29105"/>
        <label>1</label>
    </ligand>
</feature>
<dbReference type="PIRSF" id="PIRSF005149">
    <property type="entry name" value="IPC-B_HD"/>
    <property type="match status" value="1"/>
</dbReference>
<keyword evidence="5" id="KW-0444">Lipid biosynthesis</keyword>
<dbReference type="PANTHER" id="PTHR12863">
    <property type="entry name" value="FATTY ACID HYDROXYLASE"/>
    <property type="match status" value="1"/>
</dbReference>
<name>A0AAN7W8W5_9PEZI</name>
<dbReference type="PROSITE" id="PS50255">
    <property type="entry name" value="CYTOCHROME_B5_2"/>
    <property type="match status" value="1"/>
</dbReference>
<evidence type="ECO:0000256" key="17">
    <source>
        <dbReference type="ARBA" id="ARBA00023160"/>
    </source>
</evidence>
<evidence type="ECO:0000256" key="5">
    <source>
        <dbReference type="ARBA" id="ARBA00022516"/>
    </source>
</evidence>
<keyword evidence="16 20" id="KW-0472">Membrane</keyword>
<evidence type="ECO:0000256" key="6">
    <source>
        <dbReference type="ARBA" id="ARBA00022617"/>
    </source>
</evidence>
<dbReference type="Gene3D" id="3.10.120.10">
    <property type="entry name" value="Cytochrome b5-like heme/steroid binding domain"/>
    <property type="match status" value="1"/>
</dbReference>
<feature type="domain" description="Cytochrome b5 heme-binding" evidence="21">
    <location>
        <begin position="6"/>
        <end position="85"/>
    </location>
</feature>
<dbReference type="InterPro" id="IPR006694">
    <property type="entry name" value="Fatty_acid_hydroxylase"/>
</dbReference>
<evidence type="ECO:0000256" key="19">
    <source>
        <dbReference type="PIRSR" id="PIRSR005149-50"/>
    </source>
</evidence>
<evidence type="ECO:0000313" key="22">
    <source>
        <dbReference type="EMBL" id="KAK5703746.1"/>
    </source>
</evidence>
<proteinExistence type="inferred from homology"/>
<dbReference type="EC" id="1.14.18.6" evidence="22"/>
<dbReference type="EMBL" id="JAVRQU010000004">
    <property type="protein sequence ID" value="KAK5703746.1"/>
    <property type="molecule type" value="Genomic_DNA"/>
</dbReference>
<feature type="binding site" evidence="18">
    <location>
        <position position="295"/>
    </location>
    <ligand>
        <name>Zn(2+)</name>
        <dbReference type="ChEBI" id="CHEBI:29105"/>
        <label>1</label>
    </ligand>
</feature>
<dbReference type="GO" id="GO:0005789">
    <property type="term" value="C:endoplasmic reticulum membrane"/>
    <property type="evidence" value="ECO:0007669"/>
    <property type="project" value="UniProtKB-SubCell"/>
</dbReference>
<dbReference type="InterPro" id="IPR036400">
    <property type="entry name" value="Cyt_B5-like_heme/steroid_sf"/>
</dbReference>
<dbReference type="PROSITE" id="PS00191">
    <property type="entry name" value="CYTOCHROME_B5_1"/>
    <property type="match status" value="1"/>
</dbReference>
<comment type="caution">
    <text evidence="22">The sequence shown here is derived from an EMBL/GenBank/DDBJ whole genome shotgun (WGS) entry which is preliminary data.</text>
</comment>
<feature type="binding site" evidence="18">
    <location>
        <position position="355"/>
    </location>
    <ligand>
        <name>Zn(2+)</name>
        <dbReference type="ChEBI" id="CHEBI:29105"/>
        <label>1</label>
    </ligand>
</feature>
<comment type="pathway">
    <text evidence="2">Sphingolipid metabolism.</text>
</comment>
<feature type="binding site" description="axial binding residue" evidence="19">
    <location>
        <position position="68"/>
    </location>
    <ligand>
        <name>heme</name>
        <dbReference type="ChEBI" id="CHEBI:30413"/>
    </ligand>
    <ligandPart>
        <name>Fe</name>
        <dbReference type="ChEBI" id="CHEBI:18248"/>
    </ligandPart>
</feature>
<dbReference type="AlphaFoldDB" id="A0AAN7W8W5"/>
<organism evidence="22 23">
    <name type="scientific">Elasticomyces elasticus</name>
    <dbReference type="NCBI Taxonomy" id="574655"/>
    <lineage>
        <taxon>Eukaryota</taxon>
        <taxon>Fungi</taxon>
        <taxon>Dikarya</taxon>
        <taxon>Ascomycota</taxon>
        <taxon>Pezizomycotina</taxon>
        <taxon>Dothideomycetes</taxon>
        <taxon>Dothideomycetidae</taxon>
        <taxon>Mycosphaerellales</taxon>
        <taxon>Teratosphaeriaceae</taxon>
        <taxon>Elasticomyces</taxon>
    </lineage>
</organism>
<evidence type="ECO:0000256" key="8">
    <source>
        <dbReference type="ARBA" id="ARBA00022723"/>
    </source>
</evidence>
<dbReference type="InterPro" id="IPR018506">
    <property type="entry name" value="Cyt_B5_heme-BS"/>
</dbReference>
<evidence type="ECO:0000256" key="7">
    <source>
        <dbReference type="ARBA" id="ARBA00022692"/>
    </source>
</evidence>
<keyword evidence="15" id="KW-0443">Lipid metabolism</keyword>
<evidence type="ECO:0000256" key="11">
    <source>
        <dbReference type="ARBA" id="ARBA00022833"/>
    </source>
</evidence>
<evidence type="ECO:0000256" key="10">
    <source>
        <dbReference type="ARBA" id="ARBA00022832"/>
    </source>
</evidence>
<evidence type="ECO:0000256" key="20">
    <source>
        <dbReference type="SAM" id="Phobius"/>
    </source>
</evidence>
<keyword evidence="7 20" id="KW-0812">Transmembrane</keyword>
<dbReference type="InterPro" id="IPR001199">
    <property type="entry name" value="Cyt_B5-like_heme/steroid-bd"/>
</dbReference>
<sequence>MPSRTLPTLPQADVAAHKTAESCYVTIGTKVYDVTEFVDSHPGGGDLILQHGGMDVKEAMEDEISHAHSEAAWDILDECLIGFMATEKVIEAAMRTDDPFAVLPMEPSGKGMSEMEKANTGAIEEVNARENAAVAGSEAENPDKAVYAATGLSSAEEMSNDTDAVSDYKRHHFLDLERPLFMQVWNGGFSKKFYLEQVHRPRHYKGGASAPLFGNFLEPLTKTPWWVIPTMWLPPMLFGTLYVSQSLQPLELAAYWVFGLFFWTLIEYVLHRCLFHLDSYLPDNNVAITAHFLLHGIHHYLPMDRLRLVMPPTLFVALAYPFWHLAHGVFFYNWNAAVAAYCGGIFGYICYDCTHYFLHHKNLPAWYKELKKYHMQHHFMDYENGFGITSRFWDRVFGTELGPPPIPKVLKTAQ</sequence>
<dbReference type="InterPro" id="IPR014430">
    <property type="entry name" value="Scs7"/>
</dbReference>
<comment type="cofactor">
    <cofactor evidence="18">
        <name>Zn(2+)</name>
        <dbReference type="ChEBI" id="CHEBI:29105"/>
    </cofactor>
    <text evidence="18">Binds 2 Zn(2+) ions per subunit that likely form a catalytic dimetal center.</text>
</comment>
<dbReference type="Pfam" id="PF04116">
    <property type="entry name" value="FA_hydroxylase"/>
    <property type="match status" value="1"/>
</dbReference>
<gene>
    <name evidence="22" type="primary">SCS7</name>
    <name evidence="22" type="ORF">LTR97_002759</name>
</gene>
<keyword evidence="12 20" id="KW-1133">Transmembrane helix</keyword>
<evidence type="ECO:0000256" key="12">
    <source>
        <dbReference type="ARBA" id="ARBA00022989"/>
    </source>
</evidence>
<comment type="cofactor">
    <cofactor evidence="19">
        <name>Fe cation</name>
        <dbReference type="ChEBI" id="CHEBI:24875"/>
    </cofactor>
</comment>
<evidence type="ECO:0000256" key="13">
    <source>
        <dbReference type="ARBA" id="ARBA00023002"/>
    </source>
</evidence>
<feature type="binding site" description="axial binding residue" evidence="19">
    <location>
        <position position="41"/>
    </location>
    <ligand>
        <name>heme</name>
        <dbReference type="ChEBI" id="CHEBI:30413"/>
    </ligand>
    <ligandPart>
        <name>Fe</name>
        <dbReference type="ChEBI" id="CHEBI:18248"/>
    </ligandPart>
</feature>
<feature type="binding site" evidence="18">
    <location>
        <position position="377"/>
    </location>
    <ligand>
        <name>Zn(2+)</name>
        <dbReference type="ChEBI" id="CHEBI:29105"/>
        <label>1</label>
    </ligand>
</feature>
<evidence type="ECO:0000256" key="4">
    <source>
        <dbReference type="ARBA" id="ARBA00005747"/>
    </source>
</evidence>
<dbReference type="GO" id="GO:0080132">
    <property type="term" value="F:fatty acid 2-hydroxylase activity"/>
    <property type="evidence" value="ECO:0007669"/>
    <property type="project" value="InterPro"/>
</dbReference>
<evidence type="ECO:0000256" key="9">
    <source>
        <dbReference type="ARBA" id="ARBA00022824"/>
    </source>
</evidence>
<keyword evidence="17" id="KW-0275">Fatty acid biosynthesis</keyword>
<evidence type="ECO:0000313" key="23">
    <source>
        <dbReference type="Proteomes" id="UP001310594"/>
    </source>
</evidence>
<feature type="binding site" evidence="18">
    <location>
        <position position="359"/>
    </location>
    <ligand>
        <name>Zn(2+)</name>
        <dbReference type="ChEBI" id="CHEBI:29105"/>
        <label>1</label>
    </ligand>
</feature>
<keyword evidence="11 18" id="KW-0862">Zinc</keyword>
<keyword evidence="9" id="KW-0256">Endoplasmic reticulum</keyword>
<dbReference type="SMART" id="SM01117">
    <property type="entry name" value="Cyt-b5"/>
    <property type="match status" value="1"/>
</dbReference>
<keyword evidence="6 19" id="KW-0349">Heme</keyword>
<dbReference type="GO" id="GO:0020037">
    <property type="term" value="F:heme binding"/>
    <property type="evidence" value="ECO:0007669"/>
    <property type="project" value="InterPro"/>
</dbReference>
<keyword evidence="8 18" id="KW-0479">Metal-binding</keyword>
<dbReference type="Pfam" id="PF00173">
    <property type="entry name" value="Cyt-b5"/>
    <property type="match status" value="1"/>
</dbReference>
<evidence type="ECO:0000256" key="18">
    <source>
        <dbReference type="PIRSR" id="PIRSR005149-1"/>
    </source>
</evidence>
<feature type="transmembrane region" description="Helical" evidence="20">
    <location>
        <begin position="332"/>
        <end position="351"/>
    </location>
</feature>
<reference evidence="22" key="1">
    <citation type="submission" date="2023-08" db="EMBL/GenBank/DDBJ databases">
        <title>Black Yeasts Isolated from many extreme environments.</title>
        <authorList>
            <person name="Coleine C."/>
            <person name="Stajich J.E."/>
            <person name="Selbmann L."/>
        </authorList>
    </citation>
    <scope>NUCLEOTIDE SEQUENCE</scope>
    <source>
        <strain evidence="22">CCFEE 5810</strain>
    </source>
</reference>